<dbReference type="Pfam" id="PF13302">
    <property type="entry name" value="Acetyltransf_3"/>
    <property type="match status" value="1"/>
</dbReference>
<gene>
    <name evidence="2" type="ORF">D1632_09810</name>
</gene>
<comment type="caution">
    <text evidence="2">The sequence shown here is derived from an EMBL/GenBank/DDBJ whole genome shotgun (WGS) entry which is preliminary data.</text>
</comment>
<dbReference type="Proteomes" id="UP000267524">
    <property type="component" value="Unassembled WGS sequence"/>
</dbReference>
<dbReference type="RefSeq" id="WP_122547015.1">
    <property type="nucleotide sequence ID" value="NZ_QWIV01000013.1"/>
</dbReference>
<accession>A0A3M7LD12</accession>
<name>A0A3M7LD12_9FLAO</name>
<reference evidence="2 3" key="1">
    <citation type="submission" date="2018-08" db="EMBL/GenBank/DDBJ databases">
        <title>Chryseobacterium nematophagum: a novel matrix digesting pathogen of nematodes.</title>
        <authorList>
            <person name="Page A."/>
            <person name="Roberts M."/>
            <person name="Felix M.-A."/>
            <person name="Weir W."/>
        </authorList>
    </citation>
    <scope>NUCLEOTIDE SEQUENCE [LARGE SCALE GENOMIC DNA]</scope>
    <source>
        <strain evidence="2 3">JUb275</strain>
    </source>
</reference>
<dbReference type="GO" id="GO:0016747">
    <property type="term" value="F:acyltransferase activity, transferring groups other than amino-acyl groups"/>
    <property type="evidence" value="ECO:0007669"/>
    <property type="project" value="InterPro"/>
</dbReference>
<proteinExistence type="predicted"/>
<dbReference type="AlphaFoldDB" id="A0A3M7LD12"/>
<evidence type="ECO:0000313" key="3">
    <source>
        <dbReference type="Proteomes" id="UP000267524"/>
    </source>
</evidence>
<keyword evidence="3" id="KW-1185">Reference proteome</keyword>
<evidence type="ECO:0000259" key="1">
    <source>
        <dbReference type="Pfam" id="PF13302"/>
    </source>
</evidence>
<dbReference type="InterPro" id="IPR051531">
    <property type="entry name" value="N-acetyltransferase"/>
</dbReference>
<dbReference type="PANTHER" id="PTHR43792:SF1">
    <property type="entry name" value="N-ACETYLTRANSFERASE DOMAIN-CONTAINING PROTEIN"/>
    <property type="match status" value="1"/>
</dbReference>
<keyword evidence="2" id="KW-0808">Transferase</keyword>
<dbReference type="Gene3D" id="3.40.630.30">
    <property type="match status" value="1"/>
</dbReference>
<evidence type="ECO:0000313" key="2">
    <source>
        <dbReference type="EMBL" id="RMZ59890.1"/>
    </source>
</evidence>
<feature type="domain" description="N-acetyltransferase" evidence="1">
    <location>
        <begin position="13"/>
        <end position="154"/>
    </location>
</feature>
<organism evidence="2 3">
    <name type="scientific">Chryseobacterium nematophagum</name>
    <dbReference type="NCBI Taxonomy" id="2305228"/>
    <lineage>
        <taxon>Bacteria</taxon>
        <taxon>Pseudomonadati</taxon>
        <taxon>Bacteroidota</taxon>
        <taxon>Flavobacteriia</taxon>
        <taxon>Flavobacteriales</taxon>
        <taxon>Weeksellaceae</taxon>
        <taxon>Chryseobacterium group</taxon>
        <taxon>Chryseobacterium</taxon>
    </lineage>
</organism>
<dbReference type="InterPro" id="IPR016181">
    <property type="entry name" value="Acyl_CoA_acyltransferase"/>
</dbReference>
<dbReference type="SUPFAM" id="SSF55729">
    <property type="entry name" value="Acyl-CoA N-acyltransferases (Nat)"/>
    <property type="match status" value="1"/>
</dbReference>
<dbReference type="PANTHER" id="PTHR43792">
    <property type="entry name" value="GNAT FAMILY, PUTATIVE (AFU_ORTHOLOGUE AFUA_3G00765)-RELATED-RELATED"/>
    <property type="match status" value="1"/>
</dbReference>
<dbReference type="EMBL" id="QWIV01000013">
    <property type="protein sequence ID" value="RMZ59890.1"/>
    <property type="molecule type" value="Genomic_DNA"/>
</dbReference>
<dbReference type="InterPro" id="IPR000182">
    <property type="entry name" value="GNAT_dom"/>
</dbReference>
<protein>
    <submittedName>
        <fullName evidence="2">N-acetyltransferase</fullName>
    </submittedName>
</protein>
<sequence length="181" mass="21325">MPHEKKYIFTSDRLGFRNWKSADIDKMHDLNSDKKVMEFFPSIPTKEQTSEFVKRMKNEFENKGFCYFAVDKLENNEFIGFIGLLEQTYKADFTPCVDIGWRIKSSEWNKGFATEGAKKCLEYALNELKIKEVCSVTPKINVKSEYIMTKIGLKKQYEFEHPSLTHDERLKTCVLYKSEQK</sequence>